<accession>A0ABS2K8K4</accession>
<organism evidence="1 2">
    <name type="scientific">Dyella flava</name>
    <dbReference type="NCBI Taxonomy" id="1920170"/>
    <lineage>
        <taxon>Bacteria</taxon>
        <taxon>Pseudomonadati</taxon>
        <taxon>Pseudomonadota</taxon>
        <taxon>Gammaproteobacteria</taxon>
        <taxon>Lysobacterales</taxon>
        <taxon>Rhodanobacteraceae</taxon>
        <taxon>Dyella</taxon>
    </lineage>
</organism>
<name>A0ABS2K8K4_9GAMM</name>
<evidence type="ECO:0000313" key="2">
    <source>
        <dbReference type="Proteomes" id="UP001430149"/>
    </source>
</evidence>
<dbReference type="EMBL" id="JADIKE010000039">
    <property type="protein sequence ID" value="MBM7127552.1"/>
    <property type="molecule type" value="Genomic_DNA"/>
</dbReference>
<comment type="caution">
    <text evidence="1">The sequence shown here is derived from an EMBL/GenBank/DDBJ whole genome shotgun (WGS) entry which is preliminary data.</text>
</comment>
<dbReference type="Proteomes" id="UP001430149">
    <property type="component" value="Unassembled WGS sequence"/>
</dbReference>
<gene>
    <name evidence="1" type="ORF">ISP19_19415</name>
</gene>
<sequence>MTPLDKPLKRQIDIQGQAFTVTMDATGIKITRKAHRNGIEVRWADLIKNDPGMTDPHESASLVHHA</sequence>
<proteinExistence type="predicted"/>
<protein>
    <recommendedName>
        <fullName evidence="3">Transposase</fullName>
    </recommendedName>
</protein>
<evidence type="ECO:0008006" key="3">
    <source>
        <dbReference type="Google" id="ProtNLM"/>
    </source>
</evidence>
<reference evidence="1" key="1">
    <citation type="submission" date="2020-10" db="EMBL/GenBank/DDBJ databases">
        <title>Phylogeny of dyella-like bacteria.</title>
        <authorList>
            <person name="Fu J."/>
        </authorList>
    </citation>
    <scope>NUCLEOTIDE SEQUENCE</scope>
    <source>
        <strain evidence="1">DHOC52</strain>
    </source>
</reference>
<keyword evidence="2" id="KW-1185">Reference proteome</keyword>
<evidence type="ECO:0000313" key="1">
    <source>
        <dbReference type="EMBL" id="MBM7127552.1"/>
    </source>
</evidence>
<dbReference type="RefSeq" id="WP_204684070.1">
    <property type="nucleotide sequence ID" value="NZ_BSNR01000014.1"/>
</dbReference>